<dbReference type="SUPFAM" id="SSF56784">
    <property type="entry name" value="HAD-like"/>
    <property type="match status" value="1"/>
</dbReference>
<reference evidence="2" key="1">
    <citation type="submission" date="2019-04" db="EMBL/GenBank/DDBJ databases">
        <title>Draft genome sequence of Pseudonocardiaceae bacterium SL3-2-4.</title>
        <authorList>
            <person name="Ningsih F."/>
            <person name="Yokota A."/>
            <person name="Sakai Y."/>
            <person name="Nanatani K."/>
            <person name="Yabe S."/>
            <person name="Oetari A."/>
            <person name="Sjamsuridzal W."/>
        </authorList>
    </citation>
    <scope>NUCLEOTIDE SEQUENCE [LARGE SCALE GENOMIC DNA]</scope>
    <source>
        <strain evidence="2">SL3-2-4</strain>
    </source>
</reference>
<dbReference type="EMBL" id="BJFL01000032">
    <property type="protein sequence ID" value="GDY33036.1"/>
    <property type="molecule type" value="Genomic_DNA"/>
</dbReference>
<dbReference type="Gene3D" id="3.40.50.1000">
    <property type="entry name" value="HAD superfamily/HAD-like"/>
    <property type="match status" value="1"/>
</dbReference>
<dbReference type="NCBIfam" id="TIGR01509">
    <property type="entry name" value="HAD-SF-IA-v3"/>
    <property type="match status" value="1"/>
</dbReference>
<dbReference type="InterPro" id="IPR006439">
    <property type="entry name" value="HAD-SF_hydro_IA"/>
</dbReference>
<evidence type="ECO:0008006" key="3">
    <source>
        <dbReference type="Google" id="ProtNLM"/>
    </source>
</evidence>
<protein>
    <recommendedName>
        <fullName evidence="3">Haloacid dehalogenase</fullName>
    </recommendedName>
</protein>
<dbReference type="PANTHER" id="PTHR47829:SF1">
    <property type="entry name" value="HAD FAMILY PHOSPHATASE"/>
    <property type="match status" value="1"/>
</dbReference>
<dbReference type="InterPro" id="IPR023214">
    <property type="entry name" value="HAD_sf"/>
</dbReference>
<dbReference type="PANTHER" id="PTHR47829">
    <property type="entry name" value="HYDROLASE, PUTATIVE (AFU_ORTHOLOGUE AFUA_1G12880)-RELATED"/>
    <property type="match status" value="1"/>
</dbReference>
<organism evidence="1 2">
    <name type="scientific">Gandjariella thermophila</name>
    <dbReference type="NCBI Taxonomy" id="1931992"/>
    <lineage>
        <taxon>Bacteria</taxon>
        <taxon>Bacillati</taxon>
        <taxon>Actinomycetota</taxon>
        <taxon>Actinomycetes</taxon>
        <taxon>Pseudonocardiales</taxon>
        <taxon>Pseudonocardiaceae</taxon>
        <taxon>Gandjariella</taxon>
    </lineage>
</organism>
<accession>A0A4D4JF71</accession>
<dbReference type="AlphaFoldDB" id="A0A4D4JF71"/>
<name>A0A4D4JF71_9PSEU</name>
<dbReference type="InterPro" id="IPR052898">
    <property type="entry name" value="ACAD10-like"/>
</dbReference>
<gene>
    <name evidence="1" type="ORF">GTS_46690</name>
</gene>
<dbReference type="Pfam" id="PF00702">
    <property type="entry name" value="Hydrolase"/>
    <property type="match status" value="1"/>
</dbReference>
<keyword evidence="2" id="KW-1185">Reference proteome</keyword>
<evidence type="ECO:0000313" key="2">
    <source>
        <dbReference type="Proteomes" id="UP000298860"/>
    </source>
</evidence>
<comment type="caution">
    <text evidence="1">The sequence shown here is derived from an EMBL/GenBank/DDBJ whole genome shotgun (WGS) entry which is preliminary data.</text>
</comment>
<dbReference type="InterPro" id="IPR036412">
    <property type="entry name" value="HAD-like_sf"/>
</dbReference>
<evidence type="ECO:0000313" key="1">
    <source>
        <dbReference type="EMBL" id="GDY33036.1"/>
    </source>
</evidence>
<sequence length="127" mass="14133">MRRLVFDLRDRGHQVGILTNNVVEWEPIWRRMVDLDHVVDHIVDSCRVGVRKPDPRIFEIARERTGLPAGDCVLVDDLAENCVAAEAAGWGAVRFHSAEQAISELNELLDRTESVGASSAAHGERGH</sequence>
<dbReference type="Proteomes" id="UP000298860">
    <property type="component" value="Unassembled WGS sequence"/>
</dbReference>
<proteinExistence type="predicted"/>